<evidence type="ECO:0000313" key="5">
    <source>
        <dbReference type="Proteomes" id="UP000594042"/>
    </source>
</evidence>
<organism evidence="4 5">
    <name type="scientific">Coprobacter secundus subsp. similis</name>
    <dbReference type="NCBI Taxonomy" id="2751153"/>
    <lineage>
        <taxon>Bacteria</taxon>
        <taxon>Pseudomonadati</taxon>
        <taxon>Bacteroidota</taxon>
        <taxon>Bacteroidia</taxon>
        <taxon>Bacteroidales</taxon>
        <taxon>Barnesiellaceae</taxon>
        <taxon>Coprobacter</taxon>
    </lineage>
</organism>
<keyword evidence="1" id="KW-0732">Signal</keyword>
<dbReference type="AlphaFoldDB" id="A0A7G1I3J5"/>
<evidence type="ECO:0000256" key="1">
    <source>
        <dbReference type="SAM" id="SignalP"/>
    </source>
</evidence>
<dbReference type="InterPro" id="IPR013830">
    <property type="entry name" value="SGNH_hydro"/>
</dbReference>
<dbReference type="NCBIfam" id="TIGR04183">
    <property type="entry name" value="Por_Secre_tail"/>
    <property type="match status" value="1"/>
</dbReference>
<dbReference type="SUPFAM" id="SSF52266">
    <property type="entry name" value="SGNH hydrolase"/>
    <property type="match status" value="1"/>
</dbReference>
<dbReference type="Pfam" id="PF18962">
    <property type="entry name" value="Por_Secre_tail"/>
    <property type="match status" value="1"/>
</dbReference>
<sequence length="673" mass="72340">MKKIVFLLFALMGCTAMSFGQSRLVKSLSEGKDQTLVVYGTSITRMGNGPVWVGAVGDKLNGLYNNHLTLLNKGRSGECSTWALANLADSVLVYNPDAVLIEFTTNDAVESKGVSVEQCKTNTEELIARILEVNPDCEIILHTPCGYPIVASEGGTGGATPRPDMQKYNAVYEELAESNGYIWVDESAFFYTMGTENLDLLKTYTADGVHPTLKGAMEVIYPNVLNSLLAGLSTVDIPAESKPLFELKCDYFEQNSSTEMSVASAPYNWLSACDKVCESEYVYAQNVTNANLTFVGKSIRFGASALASTGSLTLPGMDLRPVQGKKIMLRVSATAGSNKTGTLTVKLDGKEIGKIEAATDGNNGAAFGAAYYLFEYELTDGTELSKISFVHSRTEAAGYIYVNSIKVSVEDVVEPDILTLDCNVFTTSASTEMSVAKAPHNWLSASGMEWTSANVFAQVMSGANAYLGKSVRFGRNVPSGSTDFVPYNGSATTPELDLTAPEGKKVVIEVSATCGGEKNGTLTVDVDGNEVGKIEAAMGNNGEPFGATYYTFKFDVKNGTEASKINFTHTRTVNGDFIYVNSIRVYREDDIVSGMEESSADKGNAVYPNPFVSEIYIGENNRSVEIYNLNGGLVYGMSQPSSRIDVSGLAAGSYILIKKDSSGHISSHKIMKM</sequence>
<dbReference type="Proteomes" id="UP000594042">
    <property type="component" value="Chromosome"/>
</dbReference>
<dbReference type="Gene3D" id="3.40.50.1110">
    <property type="entry name" value="SGNH hydrolase"/>
    <property type="match status" value="1"/>
</dbReference>
<accession>A0A7G1I3J5</accession>
<dbReference type="InterPro" id="IPR051532">
    <property type="entry name" value="Ester_Hydrolysis_Enzymes"/>
</dbReference>
<reference evidence="5" key="1">
    <citation type="submission" date="2020-07" db="EMBL/GenBank/DDBJ databases">
        <title>Complete genome sequencing of Coprobacter sp. strain 2CBH44.</title>
        <authorList>
            <person name="Sakamoto M."/>
            <person name="Murakami T."/>
            <person name="Mori H."/>
        </authorList>
    </citation>
    <scope>NUCLEOTIDE SEQUENCE [LARGE SCALE GENOMIC DNA]</scope>
    <source>
        <strain evidence="5">2CBH44</strain>
    </source>
</reference>
<gene>
    <name evidence="4" type="ORF">Cop2CBH44_32610</name>
</gene>
<dbReference type="InterPro" id="IPR036514">
    <property type="entry name" value="SGNH_hydro_sf"/>
</dbReference>
<dbReference type="InterPro" id="IPR026444">
    <property type="entry name" value="Secre_tail"/>
</dbReference>
<proteinExistence type="predicted"/>
<dbReference type="EMBL" id="AP023322">
    <property type="protein sequence ID" value="BCI64908.1"/>
    <property type="molecule type" value="Genomic_DNA"/>
</dbReference>
<dbReference type="PANTHER" id="PTHR30383">
    <property type="entry name" value="THIOESTERASE 1/PROTEASE 1/LYSOPHOSPHOLIPASE L1"/>
    <property type="match status" value="1"/>
</dbReference>
<dbReference type="GO" id="GO:0004622">
    <property type="term" value="F:phosphatidylcholine lysophospholipase activity"/>
    <property type="evidence" value="ECO:0007669"/>
    <property type="project" value="TreeGrafter"/>
</dbReference>
<dbReference type="Pfam" id="PF13472">
    <property type="entry name" value="Lipase_GDSL_2"/>
    <property type="match status" value="1"/>
</dbReference>
<dbReference type="KEGG" id="copr:Cop2CBH44_32610"/>
<feature type="domain" description="SGNH hydrolase-type esterase" evidence="2">
    <location>
        <begin position="39"/>
        <end position="215"/>
    </location>
</feature>
<dbReference type="CDD" id="cd00229">
    <property type="entry name" value="SGNH_hydrolase"/>
    <property type="match status" value="1"/>
</dbReference>
<feature type="domain" description="Secretion system C-terminal sorting" evidence="3">
    <location>
        <begin position="606"/>
        <end position="670"/>
    </location>
</feature>
<evidence type="ECO:0000313" key="4">
    <source>
        <dbReference type="EMBL" id="BCI64908.1"/>
    </source>
</evidence>
<feature type="chain" id="PRO_5028996339" evidence="1">
    <location>
        <begin position="19"/>
        <end position="673"/>
    </location>
</feature>
<dbReference type="PANTHER" id="PTHR30383:SF28">
    <property type="entry name" value="LIPASE_ACYLHYDROLASE"/>
    <property type="match status" value="1"/>
</dbReference>
<feature type="signal peptide" evidence="1">
    <location>
        <begin position="1"/>
        <end position="18"/>
    </location>
</feature>
<name>A0A7G1I3J5_9BACT</name>
<evidence type="ECO:0000259" key="3">
    <source>
        <dbReference type="Pfam" id="PF18962"/>
    </source>
</evidence>
<keyword evidence="5" id="KW-1185">Reference proteome</keyword>
<dbReference type="RefSeq" id="WP_200755250.1">
    <property type="nucleotide sequence ID" value="NZ_AP023322.1"/>
</dbReference>
<evidence type="ECO:0000259" key="2">
    <source>
        <dbReference type="Pfam" id="PF13472"/>
    </source>
</evidence>
<protein>
    <submittedName>
        <fullName evidence="4">Uncharacterized protein</fullName>
    </submittedName>
</protein>